<evidence type="ECO:0000313" key="2">
    <source>
        <dbReference type="Proteomes" id="UP000033965"/>
    </source>
</evidence>
<dbReference type="Proteomes" id="UP000033965">
    <property type="component" value="Unassembled WGS sequence"/>
</dbReference>
<name>A0A0G1VRM8_9BACT</name>
<accession>A0A0G1VRM8</accession>
<dbReference type="EMBL" id="LCPZ01000005">
    <property type="protein sequence ID" value="KKW09096.1"/>
    <property type="molecule type" value="Genomic_DNA"/>
</dbReference>
<keyword evidence="1" id="KW-0489">Methyltransferase</keyword>
<protein>
    <submittedName>
        <fullName evidence="1">Methyltransferase, TIGR04325 family</fullName>
    </submittedName>
</protein>
<organism evidence="1 2">
    <name type="scientific">Candidatus Kaiserbacteria bacterium GW2011_GWA2_49_19</name>
    <dbReference type="NCBI Taxonomy" id="1618669"/>
    <lineage>
        <taxon>Bacteria</taxon>
        <taxon>Candidatus Kaiseribacteriota</taxon>
    </lineage>
</organism>
<dbReference type="InterPro" id="IPR027612">
    <property type="entry name" value="Put_MTase_LIC12133"/>
</dbReference>
<dbReference type="AlphaFoldDB" id="A0A0G1VRM8"/>
<dbReference type="GO" id="GO:0008168">
    <property type="term" value="F:methyltransferase activity"/>
    <property type="evidence" value="ECO:0007669"/>
    <property type="project" value="UniProtKB-KW"/>
</dbReference>
<reference evidence="1 2" key="1">
    <citation type="journal article" date="2015" name="Nature">
        <title>rRNA introns, odd ribosomes, and small enigmatic genomes across a large radiation of phyla.</title>
        <authorList>
            <person name="Brown C.T."/>
            <person name="Hug L.A."/>
            <person name="Thomas B.C."/>
            <person name="Sharon I."/>
            <person name="Castelle C.J."/>
            <person name="Singh A."/>
            <person name="Wilkins M.J."/>
            <person name="Williams K.H."/>
            <person name="Banfield J.F."/>
        </authorList>
    </citation>
    <scope>NUCLEOTIDE SEQUENCE [LARGE SCALE GENOMIC DNA]</scope>
</reference>
<dbReference type="NCBIfam" id="TIGR04325">
    <property type="entry name" value="MTase_LIC12133"/>
    <property type="match status" value="1"/>
</dbReference>
<sequence>MDTKRTLKKFLPPLLLDAFCKKPTHGFFGFYHSWEDAARASTGWQSENVLEKVCASLLKVRNGNAVYERDSALFDKVQYSWPLLAALQRVALEHDGHLNVADFGGSLGTTYFQNRAFLSSLKSLRWNIIEQKNYVARGKALFENDVLKFYEDIKSCLKTTTPHILIASSVIQYLPQPYEQIRKFIDAGFDYILFDRTSFLENEKDKIAIQKVKPSIYQATFPIWFFNYRKMIETFQSRYNIVAEFDAFVAFRYGVSGIPGGDKGFFLKRRV</sequence>
<keyword evidence="1" id="KW-0808">Transferase</keyword>
<gene>
    <name evidence="1" type="ORF">UY44_C0005G0013</name>
</gene>
<dbReference type="GO" id="GO:0032259">
    <property type="term" value="P:methylation"/>
    <property type="evidence" value="ECO:0007669"/>
    <property type="project" value="UniProtKB-KW"/>
</dbReference>
<comment type="caution">
    <text evidence="1">The sequence shown here is derived from an EMBL/GenBank/DDBJ whole genome shotgun (WGS) entry which is preliminary data.</text>
</comment>
<evidence type="ECO:0000313" key="1">
    <source>
        <dbReference type="EMBL" id="KKW09096.1"/>
    </source>
</evidence>
<proteinExistence type="predicted"/>